<evidence type="ECO:0000313" key="1">
    <source>
        <dbReference type="Proteomes" id="UP000887574"/>
    </source>
</evidence>
<organism evidence="1 2">
    <name type="scientific">Ditylenchus dipsaci</name>
    <dbReference type="NCBI Taxonomy" id="166011"/>
    <lineage>
        <taxon>Eukaryota</taxon>
        <taxon>Metazoa</taxon>
        <taxon>Ecdysozoa</taxon>
        <taxon>Nematoda</taxon>
        <taxon>Chromadorea</taxon>
        <taxon>Rhabditida</taxon>
        <taxon>Tylenchina</taxon>
        <taxon>Tylenchomorpha</taxon>
        <taxon>Sphaerularioidea</taxon>
        <taxon>Anguinidae</taxon>
        <taxon>Anguininae</taxon>
        <taxon>Ditylenchus</taxon>
    </lineage>
</organism>
<dbReference type="WBParaSite" id="jg24759">
    <property type="protein sequence ID" value="jg24759"/>
    <property type="gene ID" value="jg24759"/>
</dbReference>
<keyword evidence="1" id="KW-1185">Reference proteome</keyword>
<proteinExistence type="predicted"/>
<sequence length="96" mass="10788">MDRVVLVHTQRIGARTAPITYTYDGRGCYVRTKTERTSTKNRIEQGYFRCSGCPARNESSANKSKVASLKFNISATTWLDDPANYNHICEPKPTAT</sequence>
<evidence type="ECO:0000313" key="2">
    <source>
        <dbReference type="WBParaSite" id="jg24759"/>
    </source>
</evidence>
<protein>
    <submittedName>
        <fullName evidence="2">Uncharacterized protein</fullName>
    </submittedName>
</protein>
<reference evidence="2" key="1">
    <citation type="submission" date="2022-11" db="UniProtKB">
        <authorList>
            <consortium name="WormBaseParasite"/>
        </authorList>
    </citation>
    <scope>IDENTIFICATION</scope>
</reference>
<dbReference type="Proteomes" id="UP000887574">
    <property type="component" value="Unplaced"/>
</dbReference>
<name>A0A915DXM7_9BILA</name>
<dbReference type="AlphaFoldDB" id="A0A915DXM7"/>
<accession>A0A915DXM7</accession>